<keyword evidence="1" id="KW-0472">Membrane</keyword>
<keyword evidence="1" id="KW-0812">Transmembrane</keyword>
<keyword evidence="1" id="KW-1133">Transmembrane helix</keyword>
<proteinExistence type="predicted"/>
<evidence type="ECO:0000259" key="2">
    <source>
        <dbReference type="Pfam" id="PF09990"/>
    </source>
</evidence>
<feature type="transmembrane region" description="Helical" evidence="1">
    <location>
        <begin position="84"/>
        <end position="105"/>
    </location>
</feature>
<accession>A0A1H0AHQ1</accession>
<dbReference type="EMBL" id="FNIL01000001">
    <property type="protein sequence ID" value="SDN32874.1"/>
    <property type="molecule type" value="Genomic_DNA"/>
</dbReference>
<feature type="transmembrane region" description="Helical" evidence="1">
    <location>
        <begin position="112"/>
        <end position="132"/>
    </location>
</feature>
<dbReference type="RefSeq" id="WP_090840218.1">
    <property type="nucleotide sequence ID" value="NZ_FNIL01000001.1"/>
</dbReference>
<reference evidence="4" key="1">
    <citation type="submission" date="2016-10" db="EMBL/GenBank/DDBJ databases">
        <authorList>
            <person name="Varghese N."/>
            <person name="Submissions S."/>
        </authorList>
    </citation>
    <scope>NUCLEOTIDE SEQUENCE [LARGE SCALE GENOMIC DNA]</scope>
    <source>
        <strain evidence="4">CGMCC 1.10369</strain>
    </source>
</reference>
<evidence type="ECO:0000313" key="4">
    <source>
        <dbReference type="Proteomes" id="UP000198778"/>
    </source>
</evidence>
<dbReference type="Pfam" id="PF09990">
    <property type="entry name" value="DUF2231"/>
    <property type="match status" value="1"/>
</dbReference>
<dbReference type="OrthoDB" id="2873672at2"/>
<evidence type="ECO:0000256" key="1">
    <source>
        <dbReference type="SAM" id="Phobius"/>
    </source>
</evidence>
<dbReference type="InterPro" id="IPR019251">
    <property type="entry name" value="DUF2231_TM"/>
</dbReference>
<organism evidence="3 4">
    <name type="scientific">Alkalicoccus daliensis</name>
    <dbReference type="NCBI Taxonomy" id="745820"/>
    <lineage>
        <taxon>Bacteria</taxon>
        <taxon>Bacillati</taxon>
        <taxon>Bacillota</taxon>
        <taxon>Bacilli</taxon>
        <taxon>Bacillales</taxon>
        <taxon>Bacillaceae</taxon>
        <taxon>Alkalicoccus</taxon>
    </lineage>
</organism>
<feature type="transmembrane region" description="Helical" evidence="1">
    <location>
        <begin position="12"/>
        <end position="33"/>
    </location>
</feature>
<name>A0A1H0AHQ1_9BACI</name>
<dbReference type="AlphaFoldDB" id="A0A1H0AHQ1"/>
<dbReference type="STRING" id="745820.SAMN04488053_101485"/>
<sequence length="140" mass="15406">MYLIPEPLHPAIVHLPIALWIVGTLFIVLSVWRSWFFERAALWVVAIGTAGGIISYLTGPDAVGVAIQLYGDSVGEFLGLHQQFAFYSLITYIIITILLAINLVMNNKFLRWGLAVLSVIGAVLVFATGHYAGRLMYDGI</sequence>
<protein>
    <submittedName>
        <fullName evidence="3">Uncharacterized membrane protein</fullName>
    </submittedName>
</protein>
<dbReference type="Proteomes" id="UP000198778">
    <property type="component" value="Unassembled WGS sequence"/>
</dbReference>
<feature type="domain" description="DUF2231" evidence="2">
    <location>
        <begin position="6"/>
        <end position="137"/>
    </location>
</feature>
<evidence type="ECO:0000313" key="3">
    <source>
        <dbReference type="EMBL" id="SDN32874.1"/>
    </source>
</evidence>
<feature type="transmembrane region" description="Helical" evidence="1">
    <location>
        <begin position="40"/>
        <end position="59"/>
    </location>
</feature>
<gene>
    <name evidence="3" type="ORF">SAMN04488053_101485</name>
</gene>
<keyword evidence="4" id="KW-1185">Reference proteome</keyword>